<dbReference type="PROSITE" id="PS51257">
    <property type="entry name" value="PROKAR_LIPOPROTEIN"/>
    <property type="match status" value="1"/>
</dbReference>
<gene>
    <name evidence="1" type="ORF">DW853_17860</name>
</gene>
<name>A0A413ZHY5_BACSE</name>
<protein>
    <submittedName>
        <fullName evidence="1">Uncharacterized protein</fullName>
    </submittedName>
</protein>
<evidence type="ECO:0000313" key="1">
    <source>
        <dbReference type="EMBL" id="RHC23233.1"/>
    </source>
</evidence>
<sequence>MNKIRPYIFVIFLLGLLACSENRLQKSAVQAKQAEQNVVEYHNSFSGIDSTLSCLYDSLVYHSANELYLDRFNSALQKYLDDTLTYKNTFMELKQRISILQAPDNAFRIYSYDDCMGGTMRSYKSYIQYRDSSERIRHNSLGNEYQYFYDVKPVEIKGKEYYLLFSCLRYSSNGLARNIQIGSFENGMMKYQNEFFPKEYRDSTNMITIDNIAQFDLRYDSASRTILFKEIEDDTLNRTIRLLIH</sequence>
<dbReference type="EMBL" id="QSHQ01000071">
    <property type="protein sequence ID" value="RHC23233.1"/>
    <property type="molecule type" value="Genomic_DNA"/>
</dbReference>
<reference evidence="1 2" key="1">
    <citation type="submission" date="2018-08" db="EMBL/GenBank/DDBJ databases">
        <title>A genome reference for cultivated species of the human gut microbiota.</title>
        <authorList>
            <person name="Zou Y."/>
            <person name="Xue W."/>
            <person name="Luo G."/>
        </authorList>
    </citation>
    <scope>NUCLEOTIDE SEQUENCE [LARGE SCALE GENOMIC DNA]</scope>
    <source>
        <strain evidence="1 2">AM36-9BH</strain>
    </source>
</reference>
<dbReference type="Proteomes" id="UP000285305">
    <property type="component" value="Unassembled WGS sequence"/>
</dbReference>
<accession>A0A413ZHY5</accession>
<dbReference type="RefSeq" id="WP_117899931.1">
    <property type="nucleotide sequence ID" value="NZ_QSHQ01000071.1"/>
</dbReference>
<comment type="caution">
    <text evidence="1">The sequence shown here is derived from an EMBL/GenBank/DDBJ whole genome shotgun (WGS) entry which is preliminary data.</text>
</comment>
<evidence type="ECO:0000313" key="2">
    <source>
        <dbReference type="Proteomes" id="UP000285305"/>
    </source>
</evidence>
<dbReference type="AlphaFoldDB" id="A0A413ZHY5"/>
<organism evidence="1 2">
    <name type="scientific">Bacteroides stercoris</name>
    <dbReference type="NCBI Taxonomy" id="46506"/>
    <lineage>
        <taxon>Bacteria</taxon>
        <taxon>Pseudomonadati</taxon>
        <taxon>Bacteroidota</taxon>
        <taxon>Bacteroidia</taxon>
        <taxon>Bacteroidales</taxon>
        <taxon>Bacteroidaceae</taxon>
        <taxon>Bacteroides</taxon>
    </lineage>
</organism>
<proteinExistence type="predicted"/>